<proteinExistence type="predicted"/>
<dbReference type="PATRIC" id="fig|1618486.3.peg.961"/>
<dbReference type="Proteomes" id="UP000034917">
    <property type="component" value="Unassembled WGS sequence"/>
</dbReference>
<evidence type="ECO:0000313" key="3">
    <source>
        <dbReference type="EMBL" id="KKQ24440.1"/>
    </source>
</evidence>
<dbReference type="InterPro" id="IPR050194">
    <property type="entry name" value="Glycosyltransferase_grp1"/>
</dbReference>
<feature type="domain" description="Glycosyltransferase subfamily 4-like N-terminal" evidence="2">
    <location>
        <begin position="14"/>
        <end position="191"/>
    </location>
</feature>
<accession>A0A0G0GEF8</accession>
<protein>
    <submittedName>
        <fullName evidence="3">HAD-superfamily hydrolase, subfamily IIB</fullName>
    </submittedName>
</protein>
<dbReference type="GO" id="GO:0016787">
    <property type="term" value="F:hydrolase activity"/>
    <property type="evidence" value="ECO:0007669"/>
    <property type="project" value="UniProtKB-KW"/>
</dbReference>
<dbReference type="InterPro" id="IPR001296">
    <property type="entry name" value="Glyco_trans_1"/>
</dbReference>
<reference evidence="3 4" key="1">
    <citation type="journal article" date="2015" name="Nature">
        <title>rRNA introns, odd ribosomes, and small enigmatic genomes across a large radiation of phyla.</title>
        <authorList>
            <person name="Brown C.T."/>
            <person name="Hug L.A."/>
            <person name="Thomas B.C."/>
            <person name="Sharon I."/>
            <person name="Castelle C.J."/>
            <person name="Singh A."/>
            <person name="Wilkins M.J."/>
            <person name="Williams K.H."/>
            <person name="Banfield J.F."/>
        </authorList>
    </citation>
    <scope>NUCLEOTIDE SEQUENCE [LARGE SCALE GENOMIC DNA]</scope>
</reference>
<dbReference type="PANTHER" id="PTHR45947:SF3">
    <property type="entry name" value="SULFOQUINOVOSYL TRANSFERASE SQD2"/>
    <property type="match status" value="1"/>
</dbReference>
<evidence type="ECO:0000259" key="1">
    <source>
        <dbReference type="Pfam" id="PF00534"/>
    </source>
</evidence>
<organism evidence="3 4">
    <name type="scientific">Candidatus Roizmanbacteria bacterium GW2011_GWC2_37_13</name>
    <dbReference type="NCBI Taxonomy" id="1618486"/>
    <lineage>
        <taxon>Bacteria</taxon>
        <taxon>Candidatus Roizmaniibacteriota</taxon>
    </lineage>
</organism>
<dbReference type="Pfam" id="PF13439">
    <property type="entry name" value="Glyco_transf_4"/>
    <property type="match status" value="1"/>
</dbReference>
<gene>
    <name evidence="3" type="ORF">US40_C0016G0002</name>
</gene>
<dbReference type="Gene3D" id="3.40.50.2000">
    <property type="entry name" value="Glycogen Phosphorylase B"/>
    <property type="match status" value="2"/>
</dbReference>
<dbReference type="SUPFAM" id="SSF53756">
    <property type="entry name" value="UDP-Glycosyltransferase/glycogen phosphorylase"/>
    <property type="match status" value="1"/>
</dbReference>
<dbReference type="Pfam" id="PF00534">
    <property type="entry name" value="Glycos_transf_1"/>
    <property type="match status" value="1"/>
</dbReference>
<evidence type="ECO:0000259" key="2">
    <source>
        <dbReference type="Pfam" id="PF13439"/>
    </source>
</evidence>
<dbReference type="InterPro" id="IPR028098">
    <property type="entry name" value="Glyco_trans_4-like_N"/>
</dbReference>
<feature type="domain" description="Glycosyl transferase family 1" evidence="1">
    <location>
        <begin position="199"/>
        <end position="356"/>
    </location>
</feature>
<sequence>MKIAVFTDTFLPQVNGVVTNVIDLIKELSKKNHQLLVFAPKPSKKISFILKGVKIDHIGGLPAVFYPEFYFTNPISFQILKTTEKFNPDIIHFHTPITIGFNAIITAKYLKKPLVSTFNTYFMEPEYLRVVGLDRFGLDKNRFINRFSWQFARFFYDQSDIIITPSQFTKDDLIKHGFIKPVIKISNGINLPKKLKKPIKNHFGQYFLYVGRLSKEKNISLLITSFKKFSLFDQKTKLLIIGEGPEKNDLKKLVINFHLNNRVLFLGSITHDTLMESNYYSNALAFISASTSETQGLSILEACSFKLPIIAVKARAVTELFNNNGILCQPNNIGELADALKVMTSNENLRSKFSYQSLEIAKKHSLNTTIKELENIYMSLIKK</sequence>
<evidence type="ECO:0000313" key="4">
    <source>
        <dbReference type="Proteomes" id="UP000034917"/>
    </source>
</evidence>
<comment type="caution">
    <text evidence="3">The sequence shown here is derived from an EMBL/GenBank/DDBJ whole genome shotgun (WGS) entry which is preliminary data.</text>
</comment>
<dbReference type="PANTHER" id="PTHR45947">
    <property type="entry name" value="SULFOQUINOVOSYL TRANSFERASE SQD2"/>
    <property type="match status" value="1"/>
</dbReference>
<dbReference type="GO" id="GO:0016757">
    <property type="term" value="F:glycosyltransferase activity"/>
    <property type="evidence" value="ECO:0007669"/>
    <property type="project" value="InterPro"/>
</dbReference>
<dbReference type="AlphaFoldDB" id="A0A0G0GEF8"/>
<name>A0A0G0GEF8_9BACT</name>
<keyword evidence="3" id="KW-0378">Hydrolase</keyword>
<dbReference type="EMBL" id="LBSV01000016">
    <property type="protein sequence ID" value="KKQ24440.1"/>
    <property type="molecule type" value="Genomic_DNA"/>
</dbReference>